<dbReference type="Gramene" id="KGN45812">
    <property type="protein sequence ID" value="KGN45812"/>
    <property type="gene ID" value="Csa_6G013350"/>
</dbReference>
<dbReference type="InterPro" id="IPR040414">
    <property type="entry name" value="CID1/CID2"/>
</dbReference>
<dbReference type="STRING" id="3659.A0A0A0KBP8"/>
<dbReference type="PANTHER" id="PTHR33790:SF1">
    <property type="entry name" value="PROTEIN EARLY RESPONSIVE TO DEHYDRATION 15"/>
    <property type="match status" value="1"/>
</dbReference>
<dbReference type="EMBL" id="CM002927">
    <property type="protein sequence ID" value="KGN45812.1"/>
    <property type="molecule type" value="Genomic_DNA"/>
</dbReference>
<dbReference type="OMA" id="WWRLVSA"/>
<reference evidence="1 2" key="2">
    <citation type="journal article" date="2009" name="PLoS ONE">
        <title>An integrated genetic and cytogenetic map of the cucumber genome.</title>
        <authorList>
            <person name="Ren Y."/>
            <person name="Zhang Z."/>
            <person name="Liu J."/>
            <person name="Staub J.E."/>
            <person name="Han Y."/>
            <person name="Cheng Z."/>
            <person name="Li X."/>
            <person name="Lu J."/>
            <person name="Miao H."/>
            <person name="Kang H."/>
            <person name="Xie B."/>
            <person name="Gu X."/>
            <person name="Wang X."/>
            <person name="Du Y."/>
            <person name="Jin W."/>
            <person name="Huang S."/>
        </authorList>
    </citation>
    <scope>NUCLEOTIDE SEQUENCE [LARGE SCALE GENOMIC DNA]</scope>
    <source>
        <strain evidence="2">cv. 9930</strain>
    </source>
</reference>
<dbReference type="PANTHER" id="PTHR33790">
    <property type="entry name" value="OS05G0344200 PROTEIN"/>
    <property type="match status" value="1"/>
</dbReference>
<dbReference type="AlphaFoldDB" id="A0A0A0KBP8"/>
<sequence>MDVVTQRNSSSSVSMLNPNAPLFVPMAYRTVEDFSDQWWELIQSSPWFREYWLQERFQDPQNELSFGENEEFILPDLESFFDDFTRQQEEEELEFSKDLVPMGAFKWQKARSGAEVPKYAQKAPKIVNVKVSPRTIHQPR</sequence>
<dbReference type="eggNOG" id="ENOG502S1J2">
    <property type="taxonomic scope" value="Eukaryota"/>
</dbReference>
<name>A0A0A0KBP8_CUCSA</name>
<protein>
    <submittedName>
        <fullName evidence="1">Poly(A)-binding protein C-terminal interacting protein 6</fullName>
    </submittedName>
</protein>
<accession>A0A0A0KBP8</accession>
<proteinExistence type="predicted"/>
<organism evidence="1 2">
    <name type="scientific">Cucumis sativus</name>
    <name type="common">Cucumber</name>
    <dbReference type="NCBI Taxonomy" id="3659"/>
    <lineage>
        <taxon>Eukaryota</taxon>
        <taxon>Viridiplantae</taxon>
        <taxon>Streptophyta</taxon>
        <taxon>Embryophyta</taxon>
        <taxon>Tracheophyta</taxon>
        <taxon>Spermatophyta</taxon>
        <taxon>Magnoliopsida</taxon>
        <taxon>eudicotyledons</taxon>
        <taxon>Gunneridae</taxon>
        <taxon>Pentapetalae</taxon>
        <taxon>rosids</taxon>
        <taxon>fabids</taxon>
        <taxon>Cucurbitales</taxon>
        <taxon>Cucurbitaceae</taxon>
        <taxon>Benincaseae</taxon>
        <taxon>Cucumis</taxon>
    </lineage>
</organism>
<evidence type="ECO:0000313" key="2">
    <source>
        <dbReference type="Proteomes" id="UP000029981"/>
    </source>
</evidence>
<reference evidence="1 2" key="4">
    <citation type="journal article" date="2011" name="BMC Genomics">
        <title>RNA-Seq improves annotation of protein-coding genes in the cucumber genome.</title>
        <authorList>
            <person name="Li Z."/>
            <person name="Zhang Z."/>
            <person name="Yan P."/>
            <person name="Huang S."/>
            <person name="Fei Z."/>
            <person name="Lin K."/>
        </authorList>
    </citation>
    <scope>NUCLEOTIDE SEQUENCE [LARGE SCALE GENOMIC DNA]</scope>
    <source>
        <strain evidence="2">cv. 9930</strain>
    </source>
</reference>
<evidence type="ECO:0000313" key="1">
    <source>
        <dbReference type="EMBL" id="KGN45812.1"/>
    </source>
</evidence>
<gene>
    <name evidence="1" type="ORF">Csa_6G013350</name>
</gene>
<dbReference type="Proteomes" id="UP000029981">
    <property type="component" value="Chromosome 6"/>
</dbReference>
<reference evidence="1 2" key="1">
    <citation type="journal article" date="2009" name="Nat. Genet.">
        <title>The genome of the cucumber, Cucumis sativus L.</title>
        <authorList>
            <person name="Huang S."/>
            <person name="Li R."/>
            <person name="Zhang Z."/>
            <person name="Li L."/>
            <person name="Gu X."/>
            <person name="Fan W."/>
            <person name="Lucas W.J."/>
            <person name="Wang X."/>
            <person name="Xie B."/>
            <person name="Ni P."/>
            <person name="Ren Y."/>
            <person name="Zhu H."/>
            <person name="Li J."/>
            <person name="Lin K."/>
            <person name="Jin W."/>
            <person name="Fei Z."/>
            <person name="Li G."/>
            <person name="Staub J."/>
            <person name="Kilian A."/>
            <person name="van der Vossen E.A."/>
            <person name="Wu Y."/>
            <person name="Guo J."/>
            <person name="He J."/>
            <person name="Jia Z."/>
            <person name="Ren Y."/>
            <person name="Tian G."/>
            <person name="Lu Y."/>
            <person name="Ruan J."/>
            <person name="Qian W."/>
            <person name="Wang M."/>
            <person name="Huang Q."/>
            <person name="Li B."/>
            <person name="Xuan Z."/>
            <person name="Cao J."/>
            <person name="Asan"/>
            <person name="Wu Z."/>
            <person name="Zhang J."/>
            <person name="Cai Q."/>
            <person name="Bai Y."/>
            <person name="Zhao B."/>
            <person name="Han Y."/>
            <person name="Li Y."/>
            <person name="Li X."/>
            <person name="Wang S."/>
            <person name="Shi Q."/>
            <person name="Liu S."/>
            <person name="Cho W.K."/>
            <person name="Kim J.Y."/>
            <person name="Xu Y."/>
            <person name="Heller-Uszynska K."/>
            <person name="Miao H."/>
            <person name="Cheng Z."/>
            <person name="Zhang S."/>
            <person name="Wu J."/>
            <person name="Yang Y."/>
            <person name="Kang H."/>
            <person name="Li M."/>
            <person name="Liang H."/>
            <person name="Ren X."/>
            <person name="Shi Z."/>
            <person name="Wen M."/>
            <person name="Jian M."/>
            <person name="Yang H."/>
            <person name="Zhang G."/>
            <person name="Yang Z."/>
            <person name="Chen R."/>
            <person name="Liu S."/>
            <person name="Li J."/>
            <person name="Ma L."/>
            <person name="Liu H."/>
            <person name="Zhou Y."/>
            <person name="Zhao J."/>
            <person name="Fang X."/>
            <person name="Li G."/>
            <person name="Fang L."/>
            <person name="Li Y."/>
            <person name="Liu D."/>
            <person name="Zheng H."/>
            <person name="Zhang Y."/>
            <person name="Qin N."/>
            <person name="Li Z."/>
            <person name="Yang G."/>
            <person name="Yang S."/>
            <person name="Bolund L."/>
            <person name="Kristiansen K."/>
            <person name="Zheng H."/>
            <person name="Li S."/>
            <person name="Zhang X."/>
            <person name="Yang H."/>
            <person name="Wang J."/>
            <person name="Sun R."/>
            <person name="Zhang B."/>
            <person name="Jiang S."/>
            <person name="Wang J."/>
            <person name="Du Y."/>
            <person name="Li S."/>
        </authorList>
    </citation>
    <scope>NUCLEOTIDE SEQUENCE [LARGE SCALE GENOMIC DNA]</scope>
    <source>
        <strain evidence="2">cv. 9930</strain>
    </source>
</reference>
<keyword evidence="2" id="KW-1185">Reference proteome</keyword>
<reference evidence="1 2" key="3">
    <citation type="journal article" date="2010" name="BMC Genomics">
        <title>Transcriptome sequencing and comparative analysis of cucumber flowers with different sex types.</title>
        <authorList>
            <person name="Guo S."/>
            <person name="Zheng Y."/>
            <person name="Joung J.G."/>
            <person name="Liu S."/>
            <person name="Zhang Z."/>
            <person name="Crasta O.R."/>
            <person name="Sobral B.W."/>
            <person name="Xu Y."/>
            <person name="Huang S."/>
            <person name="Fei Z."/>
        </authorList>
    </citation>
    <scope>NUCLEOTIDE SEQUENCE [LARGE SCALE GENOMIC DNA]</scope>
    <source>
        <strain evidence="2">cv. 9930</strain>
    </source>
</reference>